<feature type="compositionally biased region" description="Basic and acidic residues" evidence="1">
    <location>
        <begin position="143"/>
        <end position="166"/>
    </location>
</feature>
<dbReference type="Pfam" id="PF18759">
    <property type="entry name" value="Plavaka"/>
    <property type="match status" value="1"/>
</dbReference>
<evidence type="ECO:0000313" key="2">
    <source>
        <dbReference type="EMBL" id="KAB5588277.1"/>
    </source>
</evidence>
<dbReference type="Proteomes" id="UP000383932">
    <property type="component" value="Unassembled WGS sequence"/>
</dbReference>
<comment type="caution">
    <text evidence="2">The sequence shown here is derived from an EMBL/GenBank/DDBJ whole genome shotgun (WGS) entry which is preliminary data.</text>
</comment>
<reference evidence="2 3" key="1">
    <citation type="journal article" date="2019" name="Fungal Biol. Biotechnol.">
        <title>Draft genome sequence of fastidious pathogen Ceratobasidium theobromae, which causes vascular-streak dieback in Theobroma cacao.</title>
        <authorList>
            <person name="Ali S.S."/>
            <person name="Asman A."/>
            <person name="Shao J."/>
            <person name="Firmansyah A.P."/>
            <person name="Susilo A.W."/>
            <person name="Rosmana A."/>
            <person name="McMahon P."/>
            <person name="Junaid M."/>
            <person name="Guest D."/>
            <person name="Kheng T.Y."/>
            <person name="Meinhardt L.W."/>
            <person name="Bailey B.A."/>
        </authorList>
    </citation>
    <scope>NUCLEOTIDE SEQUENCE [LARGE SCALE GENOMIC DNA]</scope>
    <source>
        <strain evidence="2 3">CT2</strain>
    </source>
</reference>
<organism evidence="2 3">
    <name type="scientific">Ceratobasidium theobromae</name>
    <dbReference type="NCBI Taxonomy" id="1582974"/>
    <lineage>
        <taxon>Eukaryota</taxon>
        <taxon>Fungi</taxon>
        <taxon>Dikarya</taxon>
        <taxon>Basidiomycota</taxon>
        <taxon>Agaricomycotina</taxon>
        <taxon>Agaricomycetes</taxon>
        <taxon>Cantharellales</taxon>
        <taxon>Ceratobasidiaceae</taxon>
        <taxon>Ceratobasidium</taxon>
    </lineage>
</organism>
<dbReference type="OrthoDB" id="2576233at2759"/>
<keyword evidence="3" id="KW-1185">Reference proteome</keyword>
<gene>
    <name evidence="2" type="ORF">CTheo_8281</name>
</gene>
<dbReference type="AlphaFoldDB" id="A0A5N5QA41"/>
<sequence length="864" mass="96103">MAPGPSRLHSTSPIEGHSNQEKILHPPQPGVGGGQLNTDSNSMGGSASGPGPSQLATTEVELAGQIWKILEDMIWEQVTGEPNIATSPKPSHSSQMDIDTGDHSSTGGVTMRRLPENIDQAIADFLLHVLGKPQGGANEDGDDVHSDQNDDTFQDTHSETESNHDNSEDEDFYTAANNSTANLSTTIPLGSTTPPNQEMEVDNSLWGTRLCPCLTTLDKLHQQKMCSGEVPAWPFTDYLEFEFVKWMVDNDISQTACDKLIKLPIIAERCGLSFARTIPNSSKPGAFLTEEVEIWVQDIIEVVCELIGNTAYGQKLVFAPCWIYLNGDENQQKIDEMWTADWWLRIQETLPAGATLVPIILSSDATQLTNFSGGKVAWPVYISIGNIPKAICAKINSYSTPLLAYLPVPKLDCFPEKERGDQKARIFHECMSLILEPLHEAGTHGVEMDCGDGFVRHCFPVLAAYIADNPEQTMIACCHCNLCYQCIVNQDKQGDLPDSPPGPCNPCHTANALIAHDLGHISCLFEQQGLKPFRKPFWAGLPHTDIFTCLTPDLLHQLHKGVFKDHLMSWCTDLIKKTSGSIDDVDNHYKLMPCHSGLRHFTSGVTKLKQSTANEHREMQKVFIAVMAGLVPDDVLPVIVAAIDFIYYAQLPTHTTATLDLLDNALQQFHAHKEVFIKYEIRTDFNINKIHSMSHYFEAIWELGTADGYNTETPEHLHIEFAKHAYKATNWVKFFEQMTAYIQCQEKVAKFDAYLCMVIPAYAAWDTAFEKDLQEEPGAPGWRLAKESPLPPVPIALLPEAYAIHWFSWCMETCIEKYFPDVQPNVPETETILVYPKATQLINDAFVSQQSDIVHASPAVQAIL</sequence>
<dbReference type="InterPro" id="IPR041078">
    <property type="entry name" value="Plavaka"/>
</dbReference>
<protein>
    <submittedName>
        <fullName evidence="2">Uncharacterized protein</fullName>
    </submittedName>
</protein>
<accession>A0A5N5QA41</accession>
<evidence type="ECO:0000256" key="1">
    <source>
        <dbReference type="SAM" id="MobiDB-lite"/>
    </source>
</evidence>
<evidence type="ECO:0000313" key="3">
    <source>
        <dbReference type="Proteomes" id="UP000383932"/>
    </source>
</evidence>
<feature type="compositionally biased region" description="Low complexity" evidence="1">
    <location>
        <begin position="40"/>
        <end position="53"/>
    </location>
</feature>
<feature type="compositionally biased region" description="Polar residues" evidence="1">
    <location>
        <begin position="84"/>
        <end position="108"/>
    </location>
</feature>
<feature type="region of interest" description="Disordered" evidence="1">
    <location>
        <begin position="82"/>
        <end position="110"/>
    </location>
</feature>
<feature type="region of interest" description="Disordered" evidence="1">
    <location>
        <begin position="1"/>
        <end position="55"/>
    </location>
</feature>
<dbReference type="EMBL" id="SSOP01000504">
    <property type="protein sequence ID" value="KAB5588277.1"/>
    <property type="molecule type" value="Genomic_DNA"/>
</dbReference>
<name>A0A5N5QA41_9AGAM</name>
<proteinExistence type="predicted"/>
<feature type="region of interest" description="Disordered" evidence="1">
    <location>
        <begin position="133"/>
        <end position="171"/>
    </location>
</feature>